<sequence>MSQPSRPTFNALIYCSYTALHDISVLGLAITYRLREQSKTEPLSANGTRKGKAVRPIQTFGPFE</sequence>
<dbReference type="OrthoDB" id="6132759at2759"/>
<organism evidence="2 3">
    <name type="scientific">Dothistroma septosporum (strain NZE10 / CBS 128990)</name>
    <name type="common">Red band needle blight fungus</name>
    <name type="synonym">Mycosphaerella pini</name>
    <dbReference type="NCBI Taxonomy" id="675120"/>
    <lineage>
        <taxon>Eukaryota</taxon>
        <taxon>Fungi</taxon>
        <taxon>Dikarya</taxon>
        <taxon>Ascomycota</taxon>
        <taxon>Pezizomycotina</taxon>
        <taxon>Dothideomycetes</taxon>
        <taxon>Dothideomycetidae</taxon>
        <taxon>Mycosphaerellales</taxon>
        <taxon>Mycosphaerellaceae</taxon>
        <taxon>Dothistroma</taxon>
    </lineage>
</organism>
<evidence type="ECO:0000313" key="2">
    <source>
        <dbReference type="EMBL" id="EME39880.1"/>
    </source>
</evidence>
<dbReference type="eggNOG" id="ENOG502RGRD">
    <property type="taxonomic scope" value="Eukaryota"/>
</dbReference>
<reference evidence="3" key="1">
    <citation type="journal article" date="2012" name="PLoS Genet.">
        <title>The genomes of the fungal plant pathogens Cladosporium fulvum and Dothistroma septosporum reveal adaptation to different hosts and lifestyles but also signatures of common ancestry.</title>
        <authorList>
            <person name="de Wit P.J.G.M."/>
            <person name="van der Burgt A."/>
            <person name="Oekmen B."/>
            <person name="Stergiopoulos I."/>
            <person name="Abd-Elsalam K.A."/>
            <person name="Aerts A.L."/>
            <person name="Bahkali A.H."/>
            <person name="Beenen H.G."/>
            <person name="Chettri P."/>
            <person name="Cox M.P."/>
            <person name="Datema E."/>
            <person name="de Vries R.P."/>
            <person name="Dhillon B."/>
            <person name="Ganley A.R."/>
            <person name="Griffiths S.A."/>
            <person name="Guo Y."/>
            <person name="Hamelin R.C."/>
            <person name="Henrissat B."/>
            <person name="Kabir M.S."/>
            <person name="Jashni M.K."/>
            <person name="Kema G."/>
            <person name="Klaubauf S."/>
            <person name="Lapidus A."/>
            <person name="Levasseur A."/>
            <person name="Lindquist E."/>
            <person name="Mehrabi R."/>
            <person name="Ohm R.A."/>
            <person name="Owen T.J."/>
            <person name="Salamov A."/>
            <person name="Schwelm A."/>
            <person name="Schijlen E."/>
            <person name="Sun H."/>
            <person name="van den Burg H.A."/>
            <person name="van Ham R.C.H.J."/>
            <person name="Zhang S."/>
            <person name="Goodwin S.B."/>
            <person name="Grigoriev I.V."/>
            <person name="Collemare J."/>
            <person name="Bradshaw R.E."/>
        </authorList>
    </citation>
    <scope>NUCLEOTIDE SEQUENCE [LARGE SCALE GENOMIC DNA]</scope>
    <source>
        <strain evidence="3">NZE10 / CBS 128990</strain>
    </source>
</reference>
<dbReference type="HOGENOM" id="CLU_2867619_0_0_1"/>
<evidence type="ECO:0000313" key="3">
    <source>
        <dbReference type="Proteomes" id="UP000016933"/>
    </source>
</evidence>
<evidence type="ECO:0000256" key="1">
    <source>
        <dbReference type="SAM" id="MobiDB-lite"/>
    </source>
</evidence>
<proteinExistence type="predicted"/>
<dbReference type="EMBL" id="KB446544">
    <property type="protein sequence ID" value="EME39880.1"/>
    <property type="molecule type" value="Genomic_DNA"/>
</dbReference>
<feature type="region of interest" description="Disordered" evidence="1">
    <location>
        <begin position="40"/>
        <end position="64"/>
    </location>
</feature>
<reference evidence="2 3" key="2">
    <citation type="journal article" date="2012" name="PLoS Pathog.">
        <title>Diverse lifestyles and strategies of plant pathogenesis encoded in the genomes of eighteen Dothideomycetes fungi.</title>
        <authorList>
            <person name="Ohm R.A."/>
            <person name="Feau N."/>
            <person name="Henrissat B."/>
            <person name="Schoch C.L."/>
            <person name="Horwitz B.A."/>
            <person name="Barry K.W."/>
            <person name="Condon B.J."/>
            <person name="Copeland A.C."/>
            <person name="Dhillon B."/>
            <person name="Glaser F."/>
            <person name="Hesse C.N."/>
            <person name="Kosti I."/>
            <person name="LaButti K."/>
            <person name="Lindquist E.A."/>
            <person name="Lucas S."/>
            <person name="Salamov A.A."/>
            <person name="Bradshaw R.E."/>
            <person name="Ciuffetti L."/>
            <person name="Hamelin R.C."/>
            <person name="Kema G.H.J."/>
            <person name="Lawrence C."/>
            <person name="Scott J.A."/>
            <person name="Spatafora J.W."/>
            <person name="Turgeon B.G."/>
            <person name="de Wit P.J.G.M."/>
            <person name="Zhong S."/>
            <person name="Goodwin S.B."/>
            <person name="Grigoriev I.V."/>
        </authorList>
    </citation>
    <scope>NUCLEOTIDE SEQUENCE [LARGE SCALE GENOMIC DNA]</scope>
    <source>
        <strain evidence="3">NZE10 / CBS 128990</strain>
    </source>
</reference>
<gene>
    <name evidence="2" type="ORF">DOTSEDRAFT_137288</name>
</gene>
<keyword evidence="3" id="KW-1185">Reference proteome</keyword>
<dbReference type="Proteomes" id="UP000016933">
    <property type="component" value="Unassembled WGS sequence"/>
</dbReference>
<accession>N1PE74</accession>
<dbReference type="AlphaFoldDB" id="N1PE74"/>
<name>N1PE74_DOTSN</name>
<protein>
    <submittedName>
        <fullName evidence="2">Uncharacterized protein</fullName>
    </submittedName>
</protein>